<evidence type="ECO:0000313" key="1">
    <source>
        <dbReference type="EMBL" id="CEK58817.1"/>
    </source>
</evidence>
<organism evidence="1">
    <name type="scientific">Arion vulgaris</name>
    <dbReference type="NCBI Taxonomy" id="1028688"/>
    <lineage>
        <taxon>Eukaryota</taxon>
        <taxon>Metazoa</taxon>
        <taxon>Spiralia</taxon>
        <taxon>Lophotrochozoa</taxon>
        <taxon>Mollusca</taxon>
        <taxon>Gastropoda</taxon>
        <taxon>Heterobranchia</taxon>
        <taxon>Euthyneura</taxon>
        <taxon>Panpulmonata</taxon>
        <taxon>Eupulmonata</taxon>
        <taxon>Stylommatophora</taxon>
        <taxon>Helicina</taxon>
        <taxon>Arionoidea</taxon>
        <taxon>Arionidae</taxon>
        <taxon>Arion</taxon>
    </lineage>
</organism>
<dbReference type="EMBL" id="HACG01011952">
    <property type="protein sequence ID" value="CEK58817.1"/>
    <property type="molecule type" value="Transcribed_RNA"/>
</dbReference>
<feature type="non-terminal residue" evidence="1">
    <location>
        <position position="1"/>
    </location>
</feature>
<protein>
    <submittedName>
        <fullName evidence="1">Uncharacterized protein</fullName>
    </submittedName>
</protein>
<accession>A0A0B6YRP4</accession>
<sequence length="92" mass="10452">KAPKFVGKRANDVDYLEDDHSLSGNKRGPPKFVGKRMNEVDYLEEEHSLLNNKRRAPMFVGRRDASLFLGKGDSIKFLDTFLATSEGHKENN</sequence>
<name>A0A0B6YRP4_9EUPU</name>
<dbReference type="AlphaFoldDB" id="A0A0B6YRP4"/>
<reference evidence="1" key="1">
    <citation type="submission" date="2014-12" db="EMBL/GenBank/DDBJ databases">
        <title>Insight into the proteome of Arion vulgaris.</title>
        <authorList>
            <person name="Aradska J."/>
            <person name="Bulat T."/>
            <person name="Smidak R."/>
            <person name="Sarate P."/>
            <person name="Gangsoo J."/>
            <person name="Sialana F."/>
            <person name="Bilban M."/>
            <person name="Lubec G."/>
        </authorList>
    </citation>
    <scope>NUCLEOTIDE SEQUENCE</scope>
    <source>
        <tissue evidence="1">Skin</tissue>
    </source>
</reference>
<gene>
    <name evidence="1" type="primary">ORF34293</name>
</gene>
<proteinExistence type="predicted"/>